<evidence type="ECO:0000313" key="1">
    <source>
        <dbReference type="EMBL" id="KAI4353156.1"/>
    </source>
</evidence>
<comment type="caution">
    <text evidence="1">The sequence shown here is derived from an EMBL/GenBank/DDBJ whole genome shotgun (WGS) entry which is preliminary data.</text>
</comment>
<evidence type="ECO:0000313" key="2">
    <source>
        <dbReference type="Proteomes" id="UP000828941"/>
    </source>
</evidence>
<dbReference type="Proteomes" id="UP000828941">
    <property type="component" value="Chromosome 2"/>
</dbReference>
<reference evidence="1 2" key="1">
    <citation type="journal article" date="2022" name="DNA Res.">
        <title>Chromosomal-level genome assembly of the orchid tree Bauhinia variegata (Leguminosae; Cercidoideae) supports the allotetraploid origin hypothesis of Bauhinia.</title>
        <authorList>
            <person name="Zhong Y."/>
            <person name="Chen Y."/>
            <person name="Zheng D."/>
            <person name="Pang J."/>
            <person name="Liu Y."/>
            <person name="Luo S."/>
            <person name="Meng S."/>
            <person name="Qian L."/>
            <person name="Wei D."/>
            <person name="Dai S."/>
            <person name="Zhou R."/>
        </authorList>
    </citation>
    <scope>NUCLEOTIDE SEQUENCE [LARGE SCALE GENOMIC DNA]</scope>
    <source>
        <strain evidence="1">BV-YZ2020</strain>
    </source>
</reference>
<keyword evidence="2" id="KW-1185">Reference proteome</keyword>
<proteinExistence type="predicted"/>
<sequence length="190" mass="20639">MSAIAPPILFLLFISFLGGRAKQITLGSSLSPTTPPTSWPSPSGLFKFGFYPQATGFVIAIWLVDNEGDTVVWTANRDDGLLSSNAKLQLTKDGKLLVQTEKGEEMLIADTTEASSDSMLDSGNFVLYSKNSSVIWQSFDRPTDTMLGGQRLSSGQQLISGSSRTNYSSGRFYLIMQGDGSISSELYSYF</sequence>
<name>A0ACB9PX92_BAUVA</name>
<gene>
    <name evidence="1" type="ORF">L6164_002126</name>
</gene>
<accession>A0ACB9PX92</accession>
<protein>
    <submittedName>
        <fullName evidence="1">Uncharacterized protein</fullName>
    </submittedName>
</protein>
<organism evidence="1 2">
    <name type="scientific">Bauhinia variegata</name>
    <name type="common">Purple orchid tree</name>
    <name type="synonym">Phanera variegata</name>
    <dbReference type="NCBI Taxonomy" id="167791"/>
    <lineage>
        <taxon>Eukaryota</taxon>
        <taxon>Viridiplantae</taxon>
        <taxon>Streptophyta</taxon>
        <taxon>Embryophyta</taxon>
        <taxon>Tracheophyta</taxon>
        <taxon>Spermatophyta</taxon>
        <taxon>Magnoliopsida</taxon>
        <taxon>eudicotyledons</taxon>
        <taxon>Gunneridae</taxon>
        <taxon>Pentapetalae</taxon>
        <taxon>rosids</taxon>
        <taxon>fabids</taxon>
        <taxon>Fabales</taxon>
        <taxon>Fabaceae</taxon>
        <taxon>Cercidoideae</taxon>
        <taxon>Cercideae</taxon>
        <taxon>Bauhiniinae</taxon>
        <taxon>Bauhinia</taxon>
    </lineage>
</organism>
<dbReference type="EMBL" id="CM039427">
    <property type="protein sequence ID" value="KAI4353156.1"/>
    <property type="molecule type" value="Genomic_DNA"/>
</dbReference>